<evidence type="ECO:0000313" key="6">
    <source>
        <dbReference type="Proteomes" id="UP000693970"/>
    </source>
</evidence>
<dbReference type="NCBIfam" id="TIGR02244">
    <property type="entry name" value="HAD-IG-Ncltidse"/>
    <property type="match status" value="1"/>
</dbReference>
<dbReference type="Proteomes" id="UP000693970">
    <property type="component" value="Unassembled WGS sequence"/>
</dbReference>
<keyword evidence="3" id="KW-0460">Magnesium</keyword>
<evidence type="ECO:0000256" key="3">
    <source>
        <dbReference type="ARBA" id="ARBA00022842"/>
    </source>
</evidence>
<sequence length="628" mass="72370">MSNTSYPSTLDALSQIQSSTLLFAAKTECPYLRQVPVSAFLNSRPATVRYPFTPQSHLSVDVDSDEDAEQRLGENNFSTTTVVPNGTVNGDGERVASRFDNLLKSVGLEGKLKNLDKLPPKTKLSVRDIFCNRELNLSQIKAIGFDMDYTLAQYKQPAFDQLAFDGAKEKLVHKLGYPEQVLDFQYDHERWTRGLIIDTERGNFLKIDRHKYVRLAYHGMEKIDSTTRKVLYSKNFNKVESFSEKSYVNMDTLFQFVDAQLFALLVDLKDHGDYDFLDFKTYGEIYRDIRQSVDLCHRDGVIKDEVARNPEQYLVLDEGMIPMLKRYKDDGVKLFLLTNSFWEYTSTAMNYLYHGKKVDEATQRKNDWLELFDLAIAGSCKPAFMLDPYLQLFRVNMEDGSLKNTDGVFEMNALPRGAEDFLKIGKIFQGGNWQHLHKMMGIRSGDEILYVGDHLYSDVLRSKRTLGWRSLFVMPELEGEIKTFSETIPLRKQIEDLRRLRGELGRVAEEIRRTKDTEDPAVQKLLDEMEEDDSIIKSTLSPLVEQWHRSFHPIWGAMFNSGYQDSRFAFFVENYACLYTSRASNLGLVSTQKSFRTAMEMLPSDRLISDSATWLDDSNPWIVESKET</sequence>
<accession>A0A9K3PZ43</accession>
<dbReference type="InterPro" id="IPR008380">
    <property type="entry name" value="HAD-SF_hydro_IG_5-nucl"/>
</dbReference>
<evidence type="ECO:0000313" key="5">
    <source>
        <dbReference type="EMBL" id="KAG7365053.1"/>
    </source>
</evidence>
<reference evidence="5" key="2">
    <citation type="submission" date="2021-04" db="EMBL/GenBank/DDBJ databases">
        <authorList>
            <person name="Podell S."/>
        </authorList>
    </citation>
    <scope>NUCLEOTIDE SEQUENCE</scope>
    <source>
        <strain evidence="5">Hildebrandi</strain>
    </source>
</reference>
<organism evidence="5 6">
    <name type="scientific">Nitzschia inconspicua</name>
    <dbReference type="NCBI Taxonomy" id="303405"/>
    <lineage>
        <taxon>Eukaryota</taxon>
        <taxon>Sar</taxon>
        <taxon>Stramenopiles</taxon>
        <taxon>Ochrophyta</taxon>
        <taxon>Bacillariophyta</taxon>
        <taxon>Bacillariophyceae</taxon>
        <taxon>Bacillariophycidae</taxon>
        <taxon>Bacillariales</taxon>
        <taxon>Bacillariaceae</taxon>
        <taxon>Nitzschia</taxon>
    </lineage>
</organism>
<keyword evidence="1" id="KW-0479">Metal-binding</keyword>
<dbReference type="Pfam" id="PF05761">
    <property type="entry name" value="5_nucleotid"/>
    <property type="match status" value="1"/>
</dbReference>
<dbReference type="PANTHER" id="PTHR12103">
    <property type="entry name" value="5'-NUCLEOTIDASE DOMAIN-CONTAINING"/>
    <property type="match status" value="1"/>
</dbReference>
<proteinExistence type="predicted"/>
<evidence type="ECO:0000256" key="4">
    <source>
        <dbReference type="SAM" id="Coils"/>
    </source>
</evidence>
<name>A0A9K3PZ43_9STRA</name>
<keyword evidence="2 5" id="KW-0378">Hydrolase</keyword>
<dbReference type="GO" id="GO:0046872">
    <property type="term" value="F:metal ion binding"/>
    <property type="evidence" value="ECO:0007669"/>
    <property type="project" value="UniProtKB-KW"/>
</dbReference>
<feature type="coiled-coil region" evidence="4">
    <location>
        <begin position="490"/>
        <end position="517"/>
    </location>
</feature>
<keyword evidence="6" id="KW-1185">Reference proteome</keyword>
<keyword evidence="4" id="KW-0175">Coiled coil</keyword>
<reference evidence="5" key="1">
    <citation type="journal article" date="2021" name="Sci. Rep.">
        <title>Diploid genomic architecture of Nitzschia inconspicua, an elite biomass production diatom.</title>
        <authorList>
            <person name="Oliver A."/>
            <person name="Podell S."/>
            <person name="Pinowska A."/>
            <person name="Traller J.C."/>
            <person name="Smith S.R."/>
            <person name="McClure R."/>
            <person name="Beliaev A."/>
            <person name="Bohutskyi P."/>
            <person name="Hill E.A."/>
            <person name="Rabines A."/>
            <person name="Zheng H."/>
            <person name="Allen L.Z."/>
            <person name="Kuo A."/>
            <person name="Grigoriev I.V."/>
            <person name="Allen A.E."/>
            <person name="Hazlebeck D."/>
            <person name="Allen E.E."/>
        </authorList>
    </citation>
    <scope>NUCLEOTIDE SEQUENCE</scope>
    <source>
        <strain evidence="5">Hildebrandi</strain>
    </source>
</reference>
<comment type="caution">
    <text evidence="5">The sequence shown here is derived from an EMBL/GenBank/DDBJ whole genome shotgun (WGS) entry which is preliminary data.</text>
</comment>
<dbReference type="AlphaFoldDB" id="A0A9K3PZ43"/>
<dbReference type="OrthoDB" id="10252832at2759"/>
<dbReference type="EMBL" id="JAGRRH010000009">
    <property type="protein sequence ID" value="KAG7365053.1"/>
    <property type="molecule type" value="Genomic_DNA"/>
</dbReference>
<evidence type="ECO:0000256" key="2">
    <source>
        <dbReference type="ARBA" id="ARBA00022801"/>
    </source>
</evidence>
<gene>
    <name evidence="5" type="ORF">IV203_038256</name>
</gene>
<dbReference type="PANTHER" id="PTHR12103:SF15">
    <property type="entry name" value="CYTOSOLIC PURINE 5'-NUCLEOTIDASE"/>
    <property type="match status" value="1"/>
</dbReference>
<evidence type="ECO:0000256" key="1">
    <source>
        <dbReference type="ARBA" id="ARBA00022723"/>
    </source>
</evidence>
<protein>
    <submittedName>
        <fullName evidence="5">HAD superfamily hydrolase</fullName>
    </submittedName>
</protein>
<dbReference type="GO" id="GO:0008253">
    <property type="term" value="F:5'-nucleotidase activity"/>
    <property type="evidence" value="ECO:0007669"/>
    <property type="project" value="TreeGrafter"/>
</dbReference>